<evidence type="ECO:0000313" key="2">
    <source>
        <dbReference type="EMBL" id="CAB4714608.1"/>
    </source>
</evidence>
<gene>
    <name evidence="2" type="ORF">UFOPK2579_01630</name>
</gene>
<dbReference type="AlphaFoldDB" id="A0A6J6QZM6"/>
<sequence length="317" mass="31414">MPSENPFDLTPHDGNAHDAWSTAFERLSPERRIALWYGAVEVEKPAVLADRLAISDVAARALVASSVTAFGRAVVEAADSGLAAPGRELAAVMADGAASTLRAAQRREVREWIAAVVLGADGGAHLATLSRGVRSAPLVEAVRQPSVTSRPRRGAALLAGAAVIAAVTAVATGVVDLGSDTAPAAAAGTPVVGPTELSEESPAAPAPAAEPGTESGLEPVLAPERTPIVLAPVAVPAAPTAPDPSSDPSSSPSPGPSSGGGGQGTPSGPGTEPEPEPEPEPGPVGVTVDQGTGQVRVVLALPGLDPIVVETPPIFAG</sequence>
<protein>
    <submittedName>
        <fullName evidence="2">Unannotated protein</fullName>
    </submittedName>
</protein>
<feature type="compositionally biased region" description="Low complexity" evidence="1">
    <location>
        <begin position="186"/>
        <end position="216"/>
    </location>
</feature>
<feature type="compositionally biased region" description="Low complexity" evidence="1">
    <location>
        <begin position="236"/>
        <end position="252"/>
    </location>
</feature>
<dbReference type="EMBL" id="CAEZXR010000194">
    <property type="protein sequence ID" value="CAB4714608.1"/>
    <property type="molecule type" value="Genomic_DNA"/>
</dbReference>
<organism evidence="2">
    <name type="scientific">freshwater metagenome</name>
    <dbReference type="NCBI Taxonomy" id="449393"/>
    <lineage>
        <taxon>unclassified sequences</taxon>
        <taxon>metagenomes</taxon>
        <taxon>ecological metagenomes</taxon>
    </lineage>
</organism>
<feature type="region of interest" description="Disordered" evidence="1">
    <location>
        <begin position="236"/>
        <end position="290"/>
    </location>
</feature>
<name>A0A6J6QZM6_9ZZZZ</name>
<accession>A0A6J6QZM6</accession>
<reference evidence="2" key="1">
    <citation type="submission" date="2020-05" db="EMBL/GenBank/DDBJ databases">
        <authorList>
            <person name="Chiriac C."/>
            <person name="Salcher M."/>
            <person name="Ghai R."/>
            <person name="Kavagutti S V."/>
        </authorList>
    </citation>
    <scope>NUCLEOTIDE SEQUENCE</scope>
</reference>
<feature type="compositionally biased region" description="Gly residues" evidence="1">
    <location>
        <begin position="257"/>
        <end position="267"/>
    </location>
</feature>
<proteinExistence type="predicted"/>
<feature type="region of interest" description="Disordered" evidence="1">
    <location>
        <begin position="186"/>
        <end position="219"/>
    </location>
</feature>
<evidence type="ECO:0000256" key="1">
    <source>
        <dbReference type="SAM" id="MobiDB-lite"/>
    </source>
</evidence>